<name>A0A0A5GK67_9BACI</name>
<proteinExistence type="predicted"/>
<dbReference type="STRING" id="1385511.GCA_000425225_01431"/>
<evidence type="ECO:0000313" key="1">
    <source>
        <dbReference type="EMBL" id="KGX91520.1"/>
    </source>
</evidence>
<organism evidence="1 2">
    <name type="scientific">Pontibacillus marinus BH030004 = DSM 16465</name>
    <dbReference type="NCBI Taxonomy" id="1385511"/>
    <lineage>
        <taxon>Bacteria</taxon>
        <taxon>Bacillati</taxon>
        <taxon>Bacillota</taxon>
        <taxon>Bacilli</taxon>
        <taxon>Bacillales</taxon>
        <taxon>Bacillaceae</taxon>
        <taxon>Pontibacillus</taxon>
    </lineage>
</organism>
<accession>A0A0A5GK67</accession>
<reference evidence="1 2" key="1">
    <citation type="submission" date="2013-08" db="EMBL/GenBank/DDBJ databases">
        <authorList>
            <person name="Huang J."/>
            <person name="Wang G."/>
        </authorList>
    </citation>
    <scope>NUCLEOTIDE SEQUENCE [LARGE SCALE GENOMIC DNA]</scope>
    <source>
        <strain evidence="1 2">BH030004</strain>
    </source>
</reference>
<sequence length="116" mass="14305">MEDVQLDSIRINNKVNDFLEFYELANNNDLNHKERWLLWKEHYNFAAIPPGDEGKEIAKRMFHQSWEKYHEHIDHIKQWEPNNERIQYSLSKVKQLLAYNEPIRITVFYFVGFWFF</sequence>
<gene>
    <name evidence="1" type="ORF">N783_07620</name>
</gene>
<evidence type="ECO:0000313" key="2">
    <source>
        <dbReference type="Proteomes" id="UP000030403"/>
    </source>
</evidence>
<comment type="caution">
    <text evidence="1">The sequence shown here is derived from an EMBL/GenBank/DDBJ whole genome shotgun (WGS) entry which is preliminary data.</text>
</comment>
<dbReference type="Proteomes" id="UP000030403">
    <property type="component" value="Unassembled WGS sequence"/>
</dbReference>
<dbReference type="AlphaFoldDB" id="A0A0A5GK67"/>
<dbReference type="RefSeq" id="WP_027445773.1">
    <property type="nucleotide sequence ID" value="NZ_AULJ01000013.1"/>
</dbReference>
<keyword evidence="2" id="KW-1185">Reference proteome</keyword>
<dbReference type="OrthoDB" id="8479025at2"/>
<protein>
    <submittedName>
        <fullName evidence="1">Uncharacterized protein</fullName>
    </submittedName>
</protein>
<dbReference type="EMBL" id="AVPF01000002">
    <property type="protein sequence ID" value="KGX91520.1"/>
    <property type="molecule type" value="Genomic_DNA"/>
</dbReference>